<comment type="caution">
    <text evidence="2">The sequence shown here is derived from an EMBL/GenBank/DDBJ whole genome shotgun (WGS) entry which is preliminary data.</text>
</comment>
<evidence type="ECO:0000313" key="3">
    <source>
        <dbReference type="Proteomes" id="UP000766986"/>
    </source>
</evidence>
<sequence length="410" mass="43810">MKRYTNKLWGALLPLLMTGCNTDTAWNGTDVTQGTAIRLLVQSSSGASSEQEELQLNDIRAYRFADGTLQEVFGPMTPGKDGLCYLPLGTGNGTLYVLVNASQADGVDGLEAGVTTLDEFKALPATTAAMTGQGMLMSGQADVSGTSVAELSVGLKRSTARLDLESTDKGVEVLQVNITNLADRGYICEQTDVKSPETAEKVSFKKDFDTPLVNGRETLLYLCEQPGEGRQAEVLVRFRGALHRMTATLPGSIRRNTTYTLHVYGQGDDVCLDLTADGWENGSTTDTETVGKALVDTAASTLPDGVRVNERADSVFIPYQGSDFRLVLNGEAGTTVRVDGQADGVTIQTASVRSLQPVAAVTVTAEQRLPGSVWEYIHLDLYREQTLTGRVVLALEPHPDDAAATGTSGF</sequence>
<dbReference type="RefSeq" id="WP_205094904.1">
    <property type="nucleotide sequence ID" value="NZ_JACLYZ010000007.1"/>
</dbReference>
<keyword evidence="3" id="KW-1185">Reference proteome</keyword>
<keyword evidence="1" id="KW-0732">Signal</keyword>
<protein>
    <recommendedName>
        <fullName evidence="4">Fimbrillin-A associated anchor proteins Mfa1 and Mfa2</fullName>
    </recommendedName>
</protein>
<reference evidence="2 3" key="1">
    <citation type="journal article" date="2021" name="Sci. Rep.">
        <title>The distribution of antibiotic resistance genes in chicken gut microbiota commensals.</title>
        <authorList>
            <person name="Juricova H."/>
            <person name="Matiasovicova J."/>
            <person name="Kubasova T."/>
            <person name="Cejkova D."/>
            <person name="Rychlik I."/>
        </authorList>
    </citation>
    <scope>NUCLEOTIDE SEQUENCE [LARGE SCALE GENOMIC DNA]</scope>
    <source>
        <strain evidence="2 3">An772</strain>
    </source>
</reference>
<dbReference type="Proteomes" id="UP000766986">
    <property type="component" value="Unassembled WGS sequence"/>
</dbReference>
<evidence type="ECO:0000313" key="2">
    <source>
        <dbReference type="EMBL" id="MBM6734480.1"/>
    </source>
</evidence>
<evidence type="ECO:0000256" key="1">
    <source>
        <dbReference type="SAM" id="SignalP"/>
    </source>
</evidence>
<name>A0ABS2DYM8_9BACT</name>
<dbReference type="PROSITE" id="PS51257">
    <property type="entry name" value="PROKAR_LIPOPROTEIN"/>
    <property type="match status" value="1"/>
</dbReference>
<accession>A0ABS2DYM8</accession>
<evidence type="ECO:0008006" key="4">
    <source>
        <dbReference type="Google" id="ProtNLM"/>
    </source>
</evidence>
<proteinExistence type="predicted"/>
<feature type="signal peptide" evidence="1">
    <location>
        <begin position="1"/>
        <end position="25"/>
    </location>
</feature>
<feature type="chain" id="PRO_5045953203" description="Fimbrillin-A associated anchor proteins Mfa1 and Mfa2" evidence="1">
    <location>
        <begin position="26"/>
        <end position="410"/>
    </location>
</feature>
<organism evidence="2 3">
    <name type="scientific">Mediterranea massiliensis</name>
    <dbReference type="NCBI Taxonomy" id="1841865"/>
    <lineage>
        <taxon>Bacteria</taxon>
        <taxon>Pseudomonadati</taxon>
        <taxon>Bacteroidota</taxon>
        <taxon>Bacteroidia</taxon>
        <taxon>Bacteroidales</taxon>
        <taxon>Bacteroidaceae</taxon>
        <taxon>Mediterranea</taxon>
    </lineage>
</organism>
<dbReference type="EMBL" id="JACLYZ010000007">
    <property type="protein sequence ID" value="MBM6734480.1"/>
    <property type="molecule type" value="Genomic_DNA"/>
</dbReference>
<gene>
    <name evidence="2" type="ORF">H7U35_04445</name>
</gene>